<dbReference type="Proteomes" id="UP000799539">
    <property type="component" value="Unassembled WGS sequence"/>
</dbReference>
<reference evidence="1" key="1">
    <citation type="journal article" date="2020" name="Stud. Mycol.">
        <title>101 Dothideomycetes genomes: a test case for predicting lifestyles and emergence of pathogens.</title>
        <authorList>
            <person name="Haridas S."/>
            <person name="Albert R."/>
            <person name="Binder M."/>
            <person name="Bloem J."/>
            <person name="Labutti K."/>
            <person name="Salamov A."/>
            <person name="Andreopoulos B."/>
            <person name="Baker S."/>
            <person name="Barry K."/>
            <person name="Bills G."/>
            <person name="Bluhm B."/>
            <person name="Cannon C."/>
            <person name="Castanera R."/>
            <person name="Culley D."/>
            <person name="Daum C."/>
            <person name="Ezra D."/>
            <person name="Gonzalez J."/>
            <person name="Henrissat B."/>
            <person name="Kuo A."/>
            <person name="Liang C."/>
            <person name="Lipzen A."/>
            <person name="Lutzoni F."/>
            <person name="Magnuson J."/>
            <person name="Mondo S."/>
            <person name="Nolan M."/>
            <person name="Ohm R."/>
            <person name="Pangilinan J."/>
            <person name="Park H.-J."/>
            <person name="Ramirez L."/>
            <person name="Alfaro M."/>
            <person name="Sun H."/>
            <person name="Tritt A."/>
            <person name="Yoshinaga Y."/>
            <person name="Zwiers L.-H."/>
            <person name="Turgeon B."/>
            <person name="Goodwin S."/>
            <person name="Spatafora J."/>
            <person name="Crous P."/>
            <person name="Grigoriev I."/>
        </authorList>
    </citation>
    <scope>NUCLEOTIDE SEQUENCE</scope>
    <source>
        <strain evidence="1">SCOH1-5</strain>
    </source>
</reference>
<sequence>MSADSACGCLPLKRLHHVTHGSSARSAQEYHCVAFGIEHLIMTLHPDLRALERPMADTNEAASVSDT</sequence>
<accession>A0A6A6F766</accession>
<keyword evidence="2" id="KW-1185">Reference proteome</keyword>
<organism evidence="1 2">
    <name type="scientific">Cercospora zeae-maydis SCOH1-5</name>
    <dbReference type="NCBI Taxonomy" id="717836"/>
    <lineage>
        <taxon>Eukaryota</taxon>
        <taxon>Fungi</taxon>
        <taxon>Dikarya</taxon>
        <taxon>Ascomycota</taxon>
        <taxon>Pezizomycotina</taxon>
        <taxon>Dothideomycetes</taxon>
        <taxon>Dothideomycetidae</taxon>
        <taxon>Mycosphaerellales</taxon>
        <taxon>Mycosphaerellaceae</taxon>
        <taxon>Cercospora</taxon>
    </lineage>
</organism>
<dbReference type="AlphaFoldDB" id="A0A6A6F766"/>
<protein>
    <submittedName>
        <fullName evidence="1">Uncharacterized protein</fullName>
    </submittedName>
</protein>
<evidence type="ECO:0000313" key="2">
    <source>
        <dbReference type="Proteomes" id="UP000799539"/>
    </source>
</evidence>
<name>A0A6A6F766_9PEZI</name>
<proteinExistence type="predicted"/>
<dbReference type="EMBL" id="ML992696">
    <property type="protein sequence ID" value="KAF2208207.1"/>
    <property type="molecule type" value="Genomic_DNA"/>
</dbReference>
<evidence type="ECO:0000313" key="1">
    <source>
        <dbReference type="EMBL" id="KAF2208207.1"/>
    </source>
</evidence>
<gene>
    <name evidence="1" type="ORF">CERZMDRAFT_91626</name>
</gene>